<dbReference type="RefSeq" id="WP_191071506.1">
    <property type="nucleotide sequence ID" value="NZ_JACRUO010000001.1"/>
</dbReference>
<comment type="catalytic activity">
    <reaction evidence="1">
        <text>a uridine in RNA = a pseudouridine in RNA</text>
        <dbReference type="Rhea" id="RHEA:48348"/>
        <dbReference type="Rhea" id="RHEA-COMP:12068"/>
        <dbReference type="Rhea" id="RHEA-COMP:12069"/>
        <dbReference type="ChEBI" id="CHEBI:65314"/>
        <dbReference type="ChEBI" id="CHEBI:65315"/>
    </reaction>
</comment>
<evidence type="ECO:0000259" key="4">
    <source>
        <dbReference type="Pfam" id="PF00849"/>
    </source>
</evidence>
<dbReference type="GO" id="GO:0003723">
    <property type="term" value="F:RNA binding"/>
    <property type="evidence" value="ECO:0007669"/>
    <property type="project" value="InterPro"/>
</dbReference>
<accession>A0A8I0G961</accession>
<dbReference type="InterPro" id="IPR006224">
    <property type="entry name" value="PsdUridine_synth_RluA-like_CS"/>
</dbReference>
<dbReference type="AlphaFoldDB" id="A0A8I0G961"/>
<dbReference type="Proteomes" id="UP000627538">
    <property type="component" value="Unassembled WGS sequence"/>
</dbReference>
<name>A0A8I0G961_9ACTO</name>
<dbReference type="GO" id="GO:0140098">
    <property type="term" value="F:catalytic activity, acting on RNA"/>
    <property type="evidence" value="ECO:0007669"/>
    <property type="project" value="UniProtKB-ARBA"/>
</dbReference>
<sequence length="283" mass="30688">MARAGEAGEVVAEALATLTAHRRTWEVAAAFRRGDVVDAGGKRIDPGDIIAAGQRVFIHSAAPDEPGWPHPLIELWRGDDARIVDKPGGISTAPRGAFVARSVVVAARRQWGIDDVVPAHRLDRLTTGCLLLVTDPRARAHYQRAFAERRVEKTYLALTRRSGLNVGDEATWRPHLLAPKRGGIVAVDPRGVPTYTRARVLAVDGEHALWQLRPEGGRRHQLRVTLAHAGYPILGDPLYGPIPDPASDRLALHAASLTCDGPAGRISAAAPVPRWWPLRACTQ</sequence>
<dbReference type="Gene3D" id="3.30.2350.10">
    <property type="entry name" value="Pseudouridine synthase"/>
    <property type="match status" value="1"/>
</dbReference>
<dbReference type="PANTHER" id="PTHR21600">
    <property type="entry name" value="MITOCHONDRIAL RNA PSEUDOURIDINE SYNTHASE"/>
    <property type="match status" value="1"/>
</dbReference>
<evidence type="ECO:0000256" key="2">
    <source>
        <dbReference type="ARBA" id="ARBA00031870"/>
    </source>
</evidence>
<dbReference type="InterPro" id="IPR006145">
    <property type="entry name" value="PsdUridine_synth_RsuA/RluA"/>
</dbReference>
<evidence type="ECO:0000313" key="6">
    <source>
        <dbReference type="Proteomes" id="UP000627538"/>
    </source>
</evidence>
<dbReference type="SUPFAM" id="SSF55120">
    <property type="entry name" value="Pseudouridine synthase"/>
    <property type="match status" value="1"/>
</dbReference>
<dbReference type="PANTHER" id="PTHR21600:SF84">
    <property type="entry name" value="PSEUDOURIDINE SYNTHASE RSUA_RLUA-LIKE DOMAIN-CONTAINING PROTEIN"/>
    <property type="match status" value="1"/>
</dbReference>
<dbReference type="GO" id="GO:0000455">
    <property type="term" value="P:enzyme-directed rRNA pseudouridine synthesis"/>
    <property type="evidence" value="ECO:0007669"/>
    <property type="project" value="TreeGrafter"/>
</dbReference>
<dbReference type="PROSITE" id="PS01129">
    <property type="entry name" value="PSI_RLU"/>
    <property type="match status" value="1"/>
</dbReference>
<keyword evidence="6" id="KW-1185">Reference proteome</keyword>
<reference evidence="5 6" key="1">
    <citation type="submission" date="2020-08" db="EMBL/GenBank/DDBJ databases">
        <title>Winkia gen. nov., sp. nov., isolated from faeces of the Anser albifrons in China.</title>
        <authorList>
            <person name="Liu Q."/>
        </authorList>
    </citation>
    <scope>NUCLEOTIDE SEQUENCE [LARGE SCALE GENOMIC DNA]</scope>
    <source>
        <strain evidence="5 6">C62</strain>
    </source>
</reference>
<feature type="domain" description="Pseudouridine synthase RsuA/RluA-like" evidence="4">
    <location>
        <begin position="83"/>
        <end position="228"/>
    </location>
</feature>
<protein>
    <recommendedName>
        <fullName evidence="2">RNA pseudouridylate synthase</fullName>
    </recommendedName>
    <alternativeName>
        <fullName evidence="3">RNA-uridine isomerase</fullName>
    </alternativeName>
</protein>
<dbReference type="Pfam" id="PF00849">
    <property type="entry name" value="PseudoU_synth_2"/>
    <property type="match status" value="1"/>
</dbReference>
<evidence type="ECO:0000256" key="1">
    <source>
        <dbReference type="ARBA" id="ARBA00000073"/>
    </source>
</evidence>
<organism evidence="5 6">
    <name type="scientific">Nanchangia anserum</name>
    <dbReference type="NCBI Taxonomy" id="2692125"/>
    <lineage>
        <taxon>Bacteria</taxon>
        <taxon>Bacillati</taxon>
        <taxon>Actinomycetota</taxon>
        <taxon>Actinomycetes</taxon>
        <taxon>Actinomycetales</taxon>
        <taxon>Actinomycetaceae</taxon>
        <taxon>Nanchangia</taxon>
    </lineage>
</organism>
<evidence type="ECO:0000256" key="3">
    <source>
        <dbReference type="ARBA" id="ARBA00033164"/>
    </source>
</evidence>
<dbReference type="InterPro" id="IPR020103">
    <property type="entry name" value="PsdUridine_synth_cat_dom_sf"/>
</dbReference>
<dbReference type="GO" id="GO:0009982">
    <property type="term" value="F:pseudouridine synthase activity"/>
    <property type="evidence" value="ECO:0007669"/>
    <property type="project" value="InterPro"/>
</dbReference>
<proteinExistence type="predicted"/>
<comment type="caution">
    <text evidence="5">The sequence shown here is derived from an EMBL/GenBank/DDBJ whole genome shotgun (WGS) entry which is preliminary data.</text>
</comment>
<dbReference type="InterPro" id="IPR050188">
    <property type="entry name" value="RluA_PseudoU_synthase"/>
</dbReference>
<evidence type="ECO:0000313" key="5">
    <source>
        <dbReference type="EMBL" id="MBD3689459.1"/>
    </source>
</evidence>
<dbReference type="EMBL" id="JACRUO010000001">
    <property type="protein sequence ID" value="MBD3689459.1"/>
    <property type="molecule type" value="Genomic_DNA"/>
</dbReference>
<gene>
    <name evidence="5" type="ORF">H8R10_04335</name>
</gene>